<dbReference type="InParanoid" id="G5A883"/>
<dbReference type="EMBL" id="JH159161">
    <property type="protein sequence ID" value="EGZ08109.1"/>
    <property type="molecule type" value="Genomic_DNA"/>
</dbReference>
<name>G5A883_PHYSP</name>
<dbReference type="AlphaFoldDB" id="G5A883"/>
<gene>
    <name evidence="2" type="ORF">PHYSODRAFT_339962</name>
</gene>
<evidence type="ECO:0000256" key="1">
    <source>
        <dbReference type="SAM" id="MobiDB-lite"/>
    </source>
</evidence>
<evidence type="ECO:0000313" key="2">
    <source>
        <dbReference type="EMBL" id="EGZ08109.1"/>
    </source>
</evidence>
<feature type="compositionally biased region" description="Polar residues" evidence="1">
    <location>
        <begin position="64"/>
        <end position="75"/>
    </location>
</feature>
<dbReference type="Proteomes" id="UP000002640">
    <property type="component" value="Unassembled WGS sequence"/>
</dbReference>
<feature type="region of interest" description="Disordered" evidence="1">
    <location>
        <begin position="53"/>
        <end position="81"/>
    </location>
</feature>
<feature type="compositionally biased region" description="Low complexity" evidence="1">
    <location>
        <begin position="273"/>
        <end position="290"/>
    </location>
</feature>
<dbReference type="RefSeq" id="XP_009536281.1">
    <property type="nucleotide sequence ID" value="XM_009537986.1"/>
</dbReference>
<feature type="region of interest" description="Disordered" evidence="1">
    <location>
        <begin position="249"/>
        <end position="290"/>
    </location>
</feature>
<sequence>MARLSPISDSLSSMRTNASSIVAGGASSQGPRHLATQIWDPIRRDRASCSTRASRAWRHDARGTSCSPAQLSSAKSADRHTDRSQGVLVIAHMKVFTVLSSVAAVVVALSSTADAQRLLRSEASAQTDSTVTTTDFTTLGSMGGSSFTPGNVAAGSSFGALDKEGGSMNDHRPSGSMRGGFGSGNGMHNVGSGDGFAHGSGSFGGGRGGFGGHGHHGMGGGSFSGSSFAGSFSGHGGFGGSGFGSGHVGGGSFGGNPPSIGSGEAPTEGSGEGHAPAAAATSSVAASGSA</sequence>
<reference evidence="2 3" key="1">
    <citation type="journal article" date="2006" name="Science">
        <title>Phytophthora genome sequences uncover evolutionary origins and mechanisms of pathogenesis.</title>
        <authorList>
            <person name="Tyler B.M."/>
            <person name="Tripathy S."/>
            <person name="Zhang X."/>
            <person name="Dehal P."/>
            <person name="Jiang R.H."/>
            <person name="Aerts A."/>
            <person name="Arredondo F.D."/>
            <person name="Baxter L."/>
            <person name="Bensasson D."/>
            <person name="Beynon J.L."/>
            <person name="Chapman J."/>
            <person name="Damasceno C.M."/>
            <person name="Dorrance A.E."/>
            <person name="Dou D."/>
            <person name="Dickerman A.W."/>
            <person name="Dubchak I.L."/>
            <person name="Garbelotto M."/>
            <person name="Gijzen M."/>
            <person name="Gordon S.G."/>
            <person name="Govers F."/>
            <person name="Grunwald N.J."/>
            <person name="Huang W."/>
            <person name="Ivors K.L."/>
            <person name="Jones R.W."/>
            <person name="Kamoun S."/>
            <person name="Krampis K."/>
            <person name="Lamour K.H."/>
            <person name="Lee M.K."/>
            <person name="McDonald W.H."/>
            <person name="Medina M."/>
            <person name="Meijer H.J."/>
            <person name="Nordberg E.K."/>
            <person name="Maclean D.J."/>
            <person name="Ospina-Giraldo M.D."/>
            <person name="Morris P.F."/>
            <person name="Phuntumart V."/>
            <person name="Putnam N.H."/>
            <person name="Rash S."/>
            <person name="Rose J.K."/>
            <person name="Sakihama Y."/>
            <person name="Salamov A.A."/>
            <person name="Savidor A."/>
            <person name="Scheuring C.F."/>
            <person name="Smith B.M."/>
            <person name="Sobral B.W."/>
            <person name="Terry A."/>
            <person name="Torto-Alalibo T.A."/>
            <person name="Win J."/>
            <person name="Xu Z."/>
            <person name="Zhang H."/>
            <person name="Grigoriev I.V."/>
            <person name="Rokhsar D.S."/>
            <person name="Boore J.L."/>
        </authorList>
    </citation>
    <scope>NUCLEOTIDE SEQUENCE [LARGE SCALE GENOMIC DNA]</scope>
    <source>
        <strain evidence="2 3">P6497</strain>
    </source>
</reference>
<dbReference type="KEGG" id="psoj:PHYSODRAFT_339962"/>
<protein>
    <submittedName>
        <fullName evidence="2">Uncharacterized protein</fullName>
    </submittedName>
</protein>
<dbReference type="OMA" id="GGEWGFG"/>
<proteinExistence type="predicted"/>
<accession>G5A883</accession>
<keyword evidence="3" id="KW-1185">Reference proteome</keyword>
<evidence type="ECO:0000313" key="3">
    <source>
        <dbReference type="Proteomes" id="UP000002640"/>
    </source>
</evidence>
<organism evidence="2 3">
    <name type="scientific">Phytophthora sojae (strain P6497)</name>
    <name type="common">Soybean stem and root rot agent</name>
    <name type="synonym">Phytophthora megasperma f. sp. glycines</name>
    <dbReference type="NCBI Taxonomy" id="1094619"/>
    <lineage>
        <taxon>Eukaryota</taxon>
        <taxon>Sar</taxon>
        <taxon>Stramenopiles</taxon>
        <taxon>Oomycota</taxon>
        <taxon>Peronosporomycetes</taxon>
        <taxon>Peronosporales</taxon>
        <taxon>Peronosporaceae</taxon>
        <taxon>Phytophthora</taxon>
    </lineage>
</organism>
<dbReference type="GeneID" id="20647826"/>